<dbReference type="InterPro" id="IPR002173">
    <property type="entry name" value="Carboh/pur_kinase_PfkB_CS"/>
</dbReference>
<dbReference type="InterPro" id="IPR029056">
    <property type="entry name" value="Ribokinase-like"/>
</dbReference>
<dbReference type="Proteomes" id="UP001597479">
    <property type="component" value="Unassembled WGS sequence"/>
</dbReference>
<organism evidence="6 7">
    <name type="scientific">Promicromonospora vindobonensis</name>
    <dbReference type="NCBI Taxonomy" id="195748"/>
    <lineage>
        <taxon>Bacteria</taxon>
        <taxon>Bacillati</taxon>
        <taxon>Actinomycetota</taxon>
        <taxon>Actinomycetes</taxon>
        <taxon>Micrococcales</taxon>
        <taxon>Promicromonosporaceae</taxon>
        <taxon>Promicromonospora</taxon>
    </lineage>
</organism>
<dbReference type="PANTHER" id="PTHR10584:SF167">
    <property type="entry name" value="PFKB DOMAIN PROTEIN"/>
    <property type="match status" value="1"/>
</dbReference>
<reference evidence="7" key="1">
    <citation type="journal article" date="2019" name="Int. J. Syst. Evol. Microbiol.">
        <title>The Global Catalogue of Microorganisms (GCM) 10K type strain sequencing project: providing services to taxonomists for standard genome sequencing and annotation.</title>
        <authorList>
            <consortium name="The Broad Institute Genomics Platform"/>
            <consortium name="The Broad Institute Genome Sequencing Center for Infectious Disease"/>
            <person name="Wu L."/>
            <person name="Ma J."/>
        </authorList>
    </citation>
    <scope>NUCLEOTIDE SEQUENCE [LARGE SCALE GENOMIC DNA]</scope>
    <source>
        <strain evidence="7">CCM 7044</strain>
    </source>
</reference>
<comment type="caution">
    <text evidence="6">The sequence shown here is derived from an EMBL/GenBank/DDBJ whole genome shotgun (WGS) entry which is preliminary data.</text>
</comment>
<evidence type="ECO:0000256" key="4">
    <source>
        <dbReference type="RuleBase" id="RU003704"/>
    </source>
</evidence>
<gene>
    <name evidence="6" type="ORF">ACFS27_19865</name>
</gene>
<dbReference type="RefSeq" id="WP_377186345.1">
    <property type="nucleotide sequence ID" value="NZ_JBHUOG010000002.1"/>
</dbReference>
<dbReference type="Gene3D" id="3.40.1190.20">
    <property type="match status" value="1"/>
</dbReference>
<comment type="similarity">
    <text evidence="1 4">Belongs to the carbohydrate kinase PfkB family.</text>
</comment>
<evidence type="ECO:0000256" key="1">
    <source>
        <dbReference type="ARBA" id="ARBA00010688"/>
    </source>
</evidence>
<dbReference type="EC" id="2.7.1.-" evidence="6"/>
<evidence type="ECO:0000313" key="7">
    <source>
        <dbReference type="Proteomes" id="UP001597479"/>
    </source>
</evidence>
<evidence type="ECO:0000256" key="2">
    <source>
        <dbReference type="ARBA" id="ARBA00022679"/>
    </source>
</evidence>
<keyword evidence="7" id="KW-1185">Reference proteome</keyword>
<feature type="domain" description="Carbohydrate kinase PfkB" evidence="5">
    <location>
        <begin position="19"/>
        <end position="314"/>
    </location>
</feature>
<keyword evidence="3 4" id="KW-0418">Kinase</keyword>
<sequence>MTVTETSSHLHRPMAPRPVIVVGDANVDLVLRGDVVPRFDQAEQLAESADLVLGGSASIAAAGVARLGVPTSLVARVGADTFGTFTLDALRACGVDVAHVETADDDPTGVSVILSTPQDRAILTVPGTIPTLTGDRVTQVLDGLAGRPGLVHVASYFLQPGLALALPDVLARAKEQGWTTSLDTNWDPGEEWAGLDKVLPHLDLLLPNRNELRAIAGALGEPADLDDVALAVRIARRGPRVIVKDGADGGWSVGADGDVVRAPGVPVAVVDTTGAGDSFDAGYLAALAHGVPDEGTRVRWATTAGSLSTLGPGGTGRQATLGVLEQELTR</sequence>
<dbReference type="Pfam" id="PF00294">
    <property type="entry name" value="PfkB"/>
    <property type="match status" value="1"/>
</dbReference>
<dbReference type="InterPro" id="IPR002139">
    <property type="entry name" value="Ribo/fructo_kinase"/>
</dbReference>
<keyword evidence="2 4" id="KW-0808">Transferase</keyword>
<dbReference type="EMBL" id="JBHUOG010000002">
    <property type="protein sequence ID" value="MFD2795828.1"/>
    <property type="molecule type" value="Genomic_DNA"/>
</dbReference>
<dbReference type="SUPFAM" id="SSF53613">
    <property type="entry name" value="Ribokinase-like"/>
    <property type="match status" value="1"/>
</dbReference>
<protein>
    <submittedName>
        <fullName evidence="6">Carbohydrate kinase family protein</fullName>
        <ecNumber evidence="6">2.7.1.-</ecNumber>
    </submittedName>
</protein>
<dbReference type="PRINTS" id="PR00990">
    <property type="entry name" value="RIBOKINASE"/>
</dbReference>
<evidence type="ECO:0000256" key="3">
    <source>
        <dbReference type="ARBA" id="ARBA00022777"/>
    </source>
</evidence>
<accession>A0ABW5VW16</accession>
<evidence type="ECO:0000259" key="5">
    <source>
        <dbReference type="Pfam" id="PF00294"/>
    </source>
</evidence>
<dbReference type="InterPro" id="IPR011611">
    <property type="entry name" value="PfkB_dom"/>
</dbReference>
<dbReference type="PANTHER" id="PTHR10584">
    <property type="entry name" value="SUGAR KINASE"/>
    <property type="match status" value="1"/>
</dbReference>
<name>A0ABW5VW16_9MICO</name>
<dbReference type="PROSITE" id="PS00584">
    <property type="entry name" value="PFKB_KINASES_2"/>
    <property type="match status" value="1"/>
</dbReference>
<evidence type="ECO:0000313" key="6">
    <source>
        <dbReference type="EMBL" id="MFD2795828.1"/>
    </source>
</evidence>
<proteinExistence type="inferred from homology"/>
<dbReference type="GO" id="GO:0016301">
    <property type="term" value="F:kinase activity"/>
    <property type="evidence" value="ECO:0007669"/>
    <property type="project" value="UniProtKB-KW"/>
</dbReference>